<evidence type="ECO:0000313" key="1">
    <source>
        <dbReference type="EMBL" id="GAA4443293.1"/>
    </source>
</evidence>
<dbReference type="Proteomes" id="UP001500552">
    <property type="component" value="Unassembled WGS sequence"/>
</dbReference>
<evidence type="ECO:0008006" key="3">
    <source>
        <dbReference type="Google" id="ProtNLM"/>
    </source>
</evidence>
<protein>
    <recommendedName>
        <fullName evidence="3">DUF4157 domain-containing protein</fullName>
    </recommendedName>
</protein>
<name>A0ABP8M2E0_9BACT</name>
<gene>
    <name evidence="1" type="ORF">GCM10023188_43830</name>
</gene>
<reference evidence="2" key="1">
    <citation type="journal article" date="2019" name="Int. J. Syst. Evol. Microbiol.">
        <title>The Global Catalogue of Microorganisms (GCM) 10K type strain sequencing project: providing services to taxonomists for standard genome sequencing and annotation.</title>
        <authorList>
            <consortium name="The Broad Institute Genomics Platform"/>
            <consortium name="The Broad Institute Genome Sequencing Center for Infectious Disease"/>
            <person name="Wu L."/>
            <person name="Ma J."/>
        </authorList>
    </citation>
    <scope>NUCLEOTIDE SEQUENCE [LARGE SCALE GENOMIC DNA]</scope>
    <source>
        <strain evidence="2">JCM 17926</strain>
    </source>
</reference>
<sequence>MAQTAGEIAFSRPAITVLGSGNHQHIKKQAALYLDHLDIQENIQVTIILSKNLPKTLHGITRSYPLKLADADQVIRVWVDANLNREYQSLVLAHEMIHVKQFAKKELVAHEDRMIWKGTTFYNFGDYDRHTPWEKEAYSTDQKLARLVPRAADKNNMLEASSKLTVNTPASDDKDYVKIELDTNTKNLIACSKTSCDL</sequence>
<evidence type="ECO:0000313" key="2">
    <source>
        <dbReference type="Proteomes" id="UP001500552"/>
    </source>
</evidence>
<comment type="caution">
    <text evidence="1">The sequence shown here is derived from an EMBL/GenBank/DDBJ whole genome shotgun (WGS) entry which is preliminary data.</text>
</comment>
<keyword evidence="2" id="KW-1185">Reference proteome</keyword>
<proteinExistence type="predicted"/>
<dbReference type="EMBL" id="BAABHC010000035">
    <property type="protein sequence ID" value="GAA4443293.1"/>
    <property type="molecule type" value="Genomic_DNA"/>
</dbReference>
<accession>A0ABP8M2E0</accession>
<organism evidence="1 2">
    <name type="scientific">Pontibacter saemangeumensis</name>
    <dbReference type="NCBI Taxonomy" id="1084525"/>
    <lineage>
        <taxon>Bacteria</taxon>
        <taxon>Pseudomonadati</taxon>
        <taxon>Bacteroidota</taxon>
        <taxon>Cytophagia</taxon>
        <taxon>Cytophagales</taxon>
        <taxon>Hymenobacteraceae</taxon>
        <taxon>Pontibacter</taxon>
    </lineage>
</organism>